<sequence length="60" mass="6804">MKALWDELASYHDPLACSCGGMKDLTKREENEEVMQFPMGPKESYATGVYEEDDWLGQAT</sequence>
<dbReference type="AlphaFoldDB" id="A0A438D4B5"/>
<evidence type="ECO:0000313" key="3">
    <source>
        <dbReference type="Proteomes" id="UP000288805"/>
    </source>
</evidence>
<accession>A0A438D4B5</accession>
<evidence type="ECO:0000313" key="1">
    <source>
        <dbReference type="EMBL" id="RVW30294.1"/>
    </source>
</evidence>
<gene>
    <name evidence="2" type="ORF">CK203_053950</name>
    <name evidence="1" type="ORF">CK203_094533</name>
</gene>
<protein>
    <submittedName>
        <fullName evidence="1">Uncharacterized protein</fullName>
    </submittedName>
</protein>
<name>A0A438D4B5_VITVI</name>
<reference evidence="1 3" key="1">
    <citation type="journal article" date="2018" name="PLoS Genet.">
        <title>Population sequencing reveals clonal diversity and ancestral inbreeding in the grapevine cultivar Chardonnay.</title>
        <authorList>
            <person name="Roach M.J."/>
            <person name="Johnson D.L."/>
            <person name="Bohlmann J."/>
            <person name="van Vuuren H.J."/>
            <person name="Jones S.J."/>
            <person name="Pretorius I.S."/>
            <person name="Schmidt S.A."/>
            <person name="Borneman A.R."/>
        </authorList>
    </citation>
    <scope>NUCLEOTIDE SEQUENCE [LARGE SCALE GENOMIC DNA]</scope>
    <source>
        <strain evidence="3">cv. Chardonnay</strain>
        <strain evidence="1">I10V1</strain>
        <tissue evidence="1">Leaf</tissue>
    </source>
</reference>
<dbReference type="EMBL" id="QGNW01000262">
    <property type="protein sequence ID" value="RVW80682.1"/>
    <property type="molecule type" value="Genomic_DNA"/>
</dbReference>
<evidence type="ECO:0000313" key="2">
    <source>
        <dbReference type="EMBL" id="RVW80682.1"/>
    </source>
</evidence>
<organism evidence="1 3">
    <name type="scientific">Vitis vinifera</name>
    <name type="common">Grape</name>
    <dbReference type="NCBI Taxonomy" id="29760"/>
    <lineage>
        <taxon>Eukaryota</taxon>
        <taxon>Viridiplantae</taxon>
        <taxon>Streptophyta</taxon>
        <taxon>Embryophyta</taxon>
        <taxon>Tracheophyta</taxon>
        <taxon>Spermatophyta</taxon>
        <taxon>Magnoliopsida</taxon>
        <taxon>eudicotyledons</taxon>
        <taxon>Gunneridae</taxon>
        <taxon>Pentapetalae</taxon>
        <taxon>rosids</taxon>
        <taxon>Vitales</taxon>
        <taxon>Vitaceae</taxon>
        <taxon>Viteae</taxon>
        <taxon>Vitis</taxon>
    </lineage>
</organism>
<dbReference type="Proteomes" id="UP000288805">
    <property type="component" value="Unassembled WGS sequence"/>
</dbReference>
<proteinExistence type="predicted"/>
<dbReference type="EMBL" id="QGNW01001803">
    <property type="protein sequence ID" value="RVW30294.1"/>
    <property type="molecule type" value="Genomic_DNA"/>
</dbReference>
<comment type="caution">
    <text evidence="1">The sequence shown here is derived from an EMBL/GenBank/DDBJ whole genome shotgun (WGS) entry which is preliminary data.</text>
</comment>